<dbReference type="AlphaFoldDB" id="A0A081RGD1"/>
<gene>
    <name evidence="2" type="ORF">BV95_01544</name>
</gene>
<proteinExistence type="predicted"/>
<dbReference type="Proteomes" id="UP000028411">
    <property type="component" value="Unassembled WGS sequence"/>
</dbReference>
<evidence type="ECO:0000313" key="2">
    <source>
        <dbReference type="EMBL" id="KEQ54254.1"/>
    </source>
</evidence>
<dbReference type="EMBL" id="JFHR01000012">
    <property type="protein sequence ID" value="KEQ54254.1"/>
    <property type="molecule type" value="Genomic_DNA"/>
</dbReference>
<protein>
    <submittedName>
        <fullName evidence="2">Uncharacterized protein</fullName>
    </submittedName>
</protein>
<feature type="signal peptide" evidence="1">
    <location>
        <begin position="1"/>
        <end position="22"/>
    </location>
</feature>
<organism evidence="2 3">
    <name type="scientific">Sphingobium chlorophenolicum</name>
    <dbReference type="NCBI Taxonomy" id="46429"/>
    <lineage>
        <taxon>Bacteria</taxon>
        <taxon>Pseudomonadati</taxon>
        <taxon>Pseudomonadota</taxon>
        <taxon>Alphaproteobacteria</taxon>
        <taxon>Sphingomonadales</taxon>
        <taxon>Sphingomonadaceae</taxon>
        <taxon>Sphingobium</taxon>
    </lineage>
</organism>
<comment type="caution">
    <text evidence="2">The sequence shown here is derived from an EMBL/GenBank/DDBJ whole genome shotgun (WGS) entry which is preliminary data.</text>
</comment>
<dbReference type="RefSeq" id="WP_037449556.1">
    <property type="nucleotide sequence ID" value="NZ_JFHR01000012.1"/>
</dbReference>
<dbReference type="eggNOG" id="ENOG5031D3C">
    <property type="taxonomic scope" value="Bacteria"/>
</dbReference>
<evidence type="ECO:0000313" key="3">
    <source>
        <dbReference type="Proteomes" id="UP000028411"/>
    </source>
</evidence>
<name>A0A081RGD1_SPHCR</name>
<feature type="chain" id="PRO_5001763358" evidence="1">
    <location>
        <begin position="23"/>
        <end position="149"/>
    </location>
</feature>
<reference evidence="2 3" key="1">
    <citation type="submission" date="2014-02" db="EMBL/GenBank/DDBJ databases">
        <title>Whole genome sequence of Sphingobium chlorophenolicum NBRC 16172.</title>
        <authorList>
            <person name="Gan H.M."/>
            <person name="Gan H.Y."/>
            <person name="Chew T.H."/>
            <person name="Savka M.A."/>
        </authorList>
    </citation>
    <scope>NUCLEOTIDE SEQUENCE [LARGE SCALE GENOMIC DNA]</scope>
    <source>
        <strain evidence="2 3">NBRC 16172</strain>
    </source>
</reference>
<accession>A0A081RGD1</accession>
<evidence type="ECO:0000256" key="1">
    <source>
        <dbReference type="SAM" id="SignalP"/>
    </source>
</evidence>
<sequence length="149" mass="14464">MPVQKKGAAVAALLSVVSASLAAMPVHGQTASAPAAEPDPAAVEKLIASIDAAVAALPGTATAQDVEAAVTFAIDQQQQPMNVNLAALEFIAARKNKPRKVETAVASVIASLRRGLAGTGGILSGGGASLAAGPNVGGGGTGASYTPQN</sequence>
<dbReference type="PATRIC" id="fig|46429.4.peg.1507"/>
<keyword evidence="1" id="KW-0732">Signal</keyword>